<dbReference type="InterPro" id="IPR021381">
    <property type="entry name" value="DUF3011"/>
</dbReference>
<dbReference type="AlphaFoldDB" id="A0A501XUY6"/>
<accession>A0A501XUY6</accession>
<protein>
    <submittedName>
        <fullName evidence="3">DUF3011 domain-containing protein</fullName>
    </submittedName>
</protein>
<feature type="region of interest" description="Disordered" evidence="1">
    <location>
        <begin position="171"/>
        <end position="204"/>
    </location>
</feature>
<evidence type="ECO:0000256" key="2">
    <source>
        <dbReference type="SAM" id="SignalP"/>
    </source>
</evidence>
<reference evidence="3 4" key="1">
    <citation type="submission" date="2019-06" db="EMBL/GenBank/DDBJ databases">
        <authorList>
            <person name="Lee I."/>
            <person name="Jang G.I."/>
            <person name="Hwang C.Y."/>
        </authorList>
    </citation>
    <scope>NUCLEOTIDE SEQUENCE [LARGE SCALE GENOMIC DNA]</scope>
    <source>
        <strain evidence="3 4">PAMC 28131</strain>
    </source>
</reference>
<dbReference type="Proteomes" id="UP000319897">
    <property type="component" value="Unassembled WGS sequence"/>
</dbReference>
<evidence type="ECO:0000256" key="1">
    <source>
        <dbReference type="SAM" id="MobiDB-lite"/>
    </source>
</evidence>
<keyword evidence="4" id="KW-1185">Reference proteome</keyword>
<feature type="chain" id="PRO_5021489594" evidence="2">
    <location>
        <begin position="35"/>
        <end position="204"/>
    </location>
</feature>
<name>A0A501XUY6_9SPHN</name>
<dbReference type="Pfam" id="PF11218">
    <property type="entry name" value="DUF3011"/>
    <property type="match status" value="1"/>
</dbReference>
<dbReference type="OrthoDB" id="5984161at2"/>
<comment type="caution">
    <text evidence="3">The sequence shown here is derived from an EMBL/GenBank/DDBJ whole genome shotgun (WGS) entry which is preliminary data.</text>
</comment>
<evidence type="ECO:0000313" key="4">
    <source>
        <dbReference type="Proteomes" id="UP000319897"/>
    </source>
</evidence>
<gene>
    <name evidence="3" type="ORF">FJQ54_03525</name>
</gene>
<keyword evidence="2" id="KW-0732">Signal</keyword>
<organism evidence="3 4">
    <name type="scientific">Sandaracinobacter neustonicus</name>
    <dbReference type="NCBI Taxonomy" id="1715348"/>
    <lineage>
        <taxon>Bacteria</taxon>
        <taxon>Pseudomonadati</taxon>
        <taxon>Pseudomonadota</taxon>
        <taxon>Alphaproteobacteria</taxon>
        <taxon>Sphingomonadales</taxon>
        <taxon>Sphingosinicellaceae</taxon>
        <taxon>Sandaracinobacter</taxon>
    </lineage>
</organism>
<sequence>MGPSINRRHFVGKTGLKLAAFAIGAFWMTAPAKAASTVECHSIDYQYTECSAGSLTKPQLINQISSSACILNRTWGYNPRSGYLWVAQGCSGVFADVAGYHYGRGDGYDSNARMYNDHGHDVGAAIGGAIIGALIEGMVTSNHSDYKHETSNYARPSRGSGYDGCHGTGCLLGSDSAPEPGQTEFRGNDSPPEPGQQEMTGPEN</sequence>
<proteinExistence type="predicted"/>
<feature type="signal peptide" evidence="2">
    <location>
        <begin position="1"/>
        <end position="34"/>
    </location>
</feature>
<dbReference type="InterPro" id="IPR006311">
    <property type="entry name" value="TAT_signal"/>
</dbReference>
<evidence type="ECO:0000313" key="3">
    <source>
        <dbReference type="EMBL" id="TPE63924.1"/>
    </source>
</evidence>
<dbReference type="EMBL" id="VFSU01000011">
    <property type="protein sequence ID" value="TPE63924.1"/>
    <property type="molecule type" value="Genomic_DNA"/>
</dbReference>
<dbReference type="PROSITE" id="PS51318">
    <property type="entry name" value="TAT"/>
    <property type="match status" value="1"/>
</dbReference>